<evidence type="ECO:0000313" key="3">
    <source>
        <dbReference type="Proteomes" id="UP000182135"/>
    </source>
</evidence>
<dbReference type="OrthoDB" id="2064933at2"/>
<protein>
    <submittedName>
        <fullName evidence="2">Uncharacterized protein</fullName>
    </submittedName>
</protein>
<dbReference type="RefSeq" id="WP_074846198.1">
    <property type="nucleotide sequence ID" value="NZ_CABMJC010000011.1"/>
</dbReference>
<reference evidence="2 3" key="1">
    <citation type="submission" date="2016-10" db="EMBL/GenBank/DDBJ databases">
        <authorList>
            <person name="de Groot N.N."/>
        </authorList>
    </citation>
    <scope>NUCLEOTIDE SEQUENCE [LARGE SCALE GENOMIC DNA]</scope>
    <source>
        <strain evidence="2 3">NLAE-zl-G419</strain>
    </source>
</reference>
<gene>
    <name evidence="2" type="ORF">SAMN04487885_12332</name>
</gene>
<accession>A0A1I2NPE4</accession>
<proteinExistence type="predicted"/>
<organism evidence="2 3">
    <name type="scientific">Clostridium cadaveris</name>
    <dbReference type="NCBI Taxonomy" id="1529"/>
    <lineage>
        <taxon>Bacteria</taxon>
        <taxon>Bacillati</taxon>
        <taxon>Bacillota</taxon>
        <taxon>Clostridia</taxon>
        <taxon>Eubacteriales</taxon>
        <taxon>Clostridiaceae</taxon>
        <taxon>Clostridium</taxon>
    </lineage>
</organism>
<keyword evidence="1" id="KW-0472">Membrane</keyword>
<evidence type="ECO:0000256" key="1">
    <source>
        <dbReference type="SAM" id="Phobius"/>
    </source>
</evidence>
<keyword evidence="1" id="KW-1133">Transmembrane helix</keyword>
<dbReference type="Proteomes" id="UP000182135">
    <property type="component" value="Unassembled WGS sequence"/>
</dbReference>
<dbReference type="AlphaFoldDB" id="A0A1I2NPE4"/>
<name>A0A1I2NPE4_9CLOT</name>
<dbReference type="eggNOG" id="ENOG5032594">
    <property type="taxonomic scope" value="Bacteria"/>
</dbReference>
<sequence>MKERIITKVTSAKWLIAVILTIVFSYCIVSGRDVKEFLPIYSGVVMFYFGNSVSKKVKAE</sequence>
<feature type="transmembrane region" description="Helical" evidence="1">
    <location>
        <begin position="37"/>
        <end position="54"/>
    </location>
</feature>
<feature type="transmembrane region" description="Helical" evidence="1">
    <location>
        <begin position="12"/>
        <end position="31"/>
    </location>
</feature>
<keyword evidence="3" id="KW-1185">Reference proteome</keyword>
<dbReference type="STRING" id="1529.SAMN04487885_12332"/>
<dbReference type="EMBL" id="FOOE01000023">
    <property type="protein sequence ID" value="SFG05528.1"/>
    <property type="molecule type" value="Genomic_DNA"/>
</dbReference>
<keyword evidence="1" id="KW-0812">Transmembrane</keyword>
<evidence type="ECO:0000313" key="2">
    <source>
        <dbReference type="EMBL" id="SFG05528.1"/>
    </source>
</evidence>